<dbReference type="GO" id="GO:0015074">
    <property type="term" value="P:DNA integration"/>
    <property type="evidence" value="ECO:0007669"/>
    <property type="project" value="InterPro"/>
</dbReference>
<dbReference type="GO" id="GO:0016032">
    <property type="term" value="P:viral process"/>
    <property type="evidence" value="ECO:0007669"/>
    <property type="project" value="InterPro"/>
</dbReference>
<name>A0A9X1A6W8_9HYPH</name>
<evidence type="ECO:0000313" key="3">
    <source>
        <dbReference type="Proteomes" id="UP001138921"/>
    </source>
</evidence>
<reference evidence="2" key="1">
    <citation type="journal article" date="2021" name="Microorganisms">
        <title>Phylogenomic Reconstruction and Metabolic Potential of the Genus Aminobacter.</title>
        <authorList>
            <person name="Artuso I."/>
            <person name="Turrini P."/>
            <person name="Pirolo M."/>
            <person name="Lugli G.A."/>
            <person name="Ventura M."/>
            <person name="Visca P."/>
        </authorList>
    </citation>
    <scope>NUCLEOTIDE SEQUENCE</scope>
    <source>
        <strain evidence="2">LMG 26462</strain>
    </source>
</reference>
<dbReference type="InterPro" id="IPR011335">
    <property type="entry name" value="Restrct_endonuc-II-like"/>
</dbReference>
<evidence type="ECO:0000256" key="1">
    <source>
        <dbReference type="SAM" id="MobiDB-lite"/>
    </source>
</evidence>
<accession>A0A9X1A6W8</accession>
<dbReference type="Gene3D" id="3.40.91.30">
    <property type="match status" value="1"/>
</dbReference>
<dbReference type="CDD" id="cd22324">
    <property type="entry name" value="Endonuclease_I"/>
    <property type="match status" value="1"/>
</dbReference>
<dbReference type="GO" id="GO:0008833">
    <property type="term" value="F:deoxyribonuclease IV (phage-T4-induced) activity"/>
    <property type="evidence" value="ECO:0007669"/>
    <property type="project" value="InterPro"/>
</dbReference>
<dbReference type="InterPro" id="IPR008029">
    <property type="entry name" value="Phage_T7_Gp3_endoDNaseI"/>
</dbReference>
<dbReference type="Pfam" id="PF05367">
    <property type="entry name" value="Phage_endo_I"/>
    <property type="match status" value="1"/>
</dbReference>
<gene>
    <name evidence="2" type="ORF">J1C56_02455</name>
</gene>
<organism evidence="2 3">
    <name type="scientific">Aminobacter anthyllidis</name>
    <dbReference type="NCBI Taxonomy" id="1035067"/>
    <lineage>
        <taxon>Bacteria</taxon>
        <taxon>Pseudomonadati</taxon>
        <taxon>Pseudomonadota</taxon>
        <taxon>Alphaproteobacteria</taxon>
        <taxon>Hyphomicrobiales</taxon>
        <taxon>Phyllobacteriaceae</taxon>
        <taxon>Aminobacter</taxon>
    </lineage>
</organism>
<dbReference type="AlphaFoldDB" id="A0A9X1A6W8"/>
<dbReference type="SUPFAM" id="SSF52980">
    <property type="entry name" value="Restriction endonuclease-like"/>
    <property type="match status" value="1"/>
</dbReference>
<protein>
    <recommendedName>
        <fullName evidence="4">Endonuclease I</fullName>
    </recommendedName>
</protein>
<keyword evidence="3" id="KW-1185">Reference proteome</keyword>
<feature type="region of interest" description="Disordered" evidence="1">
    <location>
        <begin position="155"/>
        <end position="180"/>
    </location>
</feature>
<reference evidence="2" key="2">
    <citation type="submission" date="2021-03" db="EMBL/GenBank/DDBJ databases">
        <authorList>
            <person name="Artuso I."/>
            <person name="Turrini P."/>
            <person name="Pirolo M."/>
            <person name="Lugli G.A."/>
            <person name="Ventura M."/>
            <person name="Visca P."/>
        </authorList>
    </citation>
    <scope>NUCLEOTIDE SEQUENCE</scope>
    <source>
        <strain evidence="2">LMG 26462</strain>
    </source>
</reference>
<comment type="caution">
    <text evidence="2">The sequence shown here is derived from an EMBL/GenBank/DDBJ whole genome shotgun (WGS) entry which is preliminary data.</text>
</comment>
<dbReference type="EMBL" id="JAFLWW010000001">
    <property type="protein sequence ID" value="MBT1154446.1"/>
    <property type="molecule type" value="Genomic_DNA"/>
</dbReference>
<proteinExistence type="predicted"/>
<sequence>MPTPRVSTVRATGRLTTRTWITDLNRYRSGLERDMARQLRLSGCEFGFEVDKIDYVKPAKKAKYNPDFHTLKKRDGTKLYIEGKGRFLTEDRQKHLLIRQQHPELDIRFVFQNARAKISKTSTTTYAKWCEDKGFLYADKGIIPKEWLAECIPTKSSASPSKSLPTRPSRPPSRKQSSGY</sequence>
<dbReference type="Proteomes" id="UP001138921">
    <property type="component" value="Unassembled WGS sequence"/>
</dbReference>
<evidence type="ECO:0008006" key="4">
    <source>
        <dbReference type="Google" id="ProtNLM"/>
    </source>
</evidence>
<evidence type="ECO:0000313" key="2">
    <source>
        <dbReference type="EMBL" id="MBT1154446.1"/>
    </source>
</evidence>